<organism evidence="1 2">
    <name type="scientific">Roridomyces roridus</name>
    <dbReference type="NCBI Taxonomy" id="1738132"/>
    <lineage>
        <taxon>Eukaryota</taxon>
        <taxon>Fungi</taxon>
        <taxon>Dikarya</taxon>
        <taxon>Basidiomycota</taxon>
        <taxon>Agaricomycotina</taxon>
        <taxon>Agaricomycetes</taxon>
        <taxon>Agaricomycetidae</taxon>
        <taxon>Agaricales</taxon>
        <taxon>Marasmiineae</taxon>
        <taxon>Mycenaceae</taxon>
        <taxon>Roridomyces</taxon>
    </lineage>
</organism>
<keyword evidence="2" id="KW-1185">Reference proteome</keyword>
<gene>
    <name evidence="1" type="ORF">FB45DRAFT_867875</name>
</gene>
<evidence type="ECO:0000313" key="1">
    <source>
        <dbReference type="EMBL" id="KAJ7628909.1"/>
    </source>
</evidence>
<name>A0AAD7BRV3_9AGAR</name>
<dbReference type="AlphaFoldDB" id="A0AAD7BRV3"/>
<dbReference type="EMBL" id="JARKIF010000010">
    <property type="protein sequence ID" value="KAJ7628909.1"/>
    <property type="molecule type" value="Genomic_DNA"/>
</dbReference>
<protein>
    <submittedName>
        <fullName evidence="1">Uncharacterized protein</fullName>
    </submittedName>
</protein>
<sequence length="218" mass="23988">MVPEILAAPIEVPVLVEVPWVYRIKLIPALICAPARDQLEKLLLQRDVPADVNDYAKLRNIGAIPGLPVIQNAEICQLCKFASPPRRWRITEAPAQTRRRHRPDYQGPIQTFFFLHLFLALSGCQSLGQARASRSLRAAVLSSRRGHGTQRRSTCSTTFKGLLASPSPAVQGDKPGCSIADGSHIGRCREVLRHYEQSQKGLTVGIIGPEDGPLDEVD</sequence>
<reference evidence="1" key="1">
    <citation type="submission" date="2023-03" db="EMBL/GenBank/DDBJ databases">
        <title>Massive genome expansion in bonnet fungi (Mycena s.s.) driven by repeated elements and novel gene families across ecological guilds.</title>
        <authorList>
            <consortium name="Lawrence Berkeley National Laboratory"/>
            <person name="Harder C.B."/>
            <person name="Miyauchi S."/>
            <person name="Viragh M."/>
            <person name="Kuo A."/>
            <person name="Thoen E."/>
            <person name="Andreopoulos B."/>
            <person name="Lu D."/>
            <person name="Skrede I."/>
            <person name="Drula E."/>
            <person name="Henrissat B."/>
            <person name="Morin E."/>
            <person name="Kohler A."/>
            <person name="Barry K."/>
            <person name="LaButti K."/>
            <person name="Morin E."/>
            <person name="Salamov A."/>
            <person name="Lipzen A."/>
            <person name="Mereny Z."/>
            <person name="Hegedus B."/>
            <person name="Baldrian P."/>
            <person name="Stursova M."/>
            <person name="Weitz H."/>
            <person name="Taylor A."/>
            <person name="Grigoriev I.V."/>
            <person name="Nagy L.G."/>
            <person name="Martin F."/>
            <person name="Kauserud H."/>
        </authorList>
    </citation>
    <scope>NUCLEOTIDE SEQUENCE</scope>
    <source>
        <strain evidence="1">9284</strain>
    </source>
</reference>
<accession>A0AAD7BRV3</accession>
<proteinExistence type="predicted"/>
<evidence type="ECO:0000313" key="2">
    <source>
        <dbReference type="Proteomes" id="UP001221142"/>
    </source>
</evidence>
<comment type="caution">
    <text evidence="1">The sequence shown here is derived from an EMBL/GenBank/DDBJ whole genome shotgun (WGS) entry which is preliminary data.</text>
</comment>
<dbReference type="Proteomes" id="UP001221142">
    <property type="component" value="Unassembled WGS sequence"/>
</dbReference>